<keyword evidence="1" id="KW-0472">Membrane</keyword>
<gene>
    <name evidence="2" type="ORF">PENTCL1PPCAC_16118</name>
</gene>
<accession>A0AAV5THX6</accession>
<sequence>MYPMFEVDSINMIYLQGIIMPLIFFVLHRNKRSTEIQMIAMNTVSGEDLILTYDGVITKGW</sequence>
<organism evidence="2 3">
    <name type="scientific">Pristionchus entomophagus</name>
    <dbReference type="NCBI Taxonomy" id="358040"/>
    <lineage>
        <taxon>Eukaryota</taxon>
        <taxon>Metazoa</taxon>
        <taxon>Ecdysozoa</taxon>
        <taxon>Nematoda</taxon>
        <taxon>Chromadorea</taxon>
        <taxon>Rhabditida</taxon>
        <taxon>Rhabditina</taxon>
        <taxon>Diplogasteromorpha</taxon>
        <taxon>Diplogasteroidea</taxon>
        <taxon>Neodiplogasteridae</taxon>
        <taxon>Pristionchus</taxon>
    </lineage>
</organism>
<name>A0AAV5THX6_9BILA</name>
<dbReference type="EMBL" id="BTSX01000004">
    <property type="protein sequence ID" value="GMS93943.1"/>
    <property type="molecule type" value="Genomic_DNA"/>
</dbReference>
<comment type="caution">
    <text evidence="2">The sequence shown here is derived from an EMBL/GenBank/DDBJ whole genome shotgun (WGS) entry which is preliminary data.</text>
</comment>
<evidence type="ECO:0000313" key="3">
    <source>
        <dbReference type="Proteomes" id="UP001432027"/>
    </source>
</evidence>
<feature type="transmembrane region" description="Helical" evidence="1">
    <location>
        <begin position="12"/>
        <end position="28"/>
    </location>
</feature>
<keyword evidence="1" id="KW-0812">Transmembrane</keyword>
<dbReference type="AlphaFoldDB" id="A0AAV5THX6"/>
<evidence type="ECO:0000313" key="2">
    <source>
        <dbReference type="EMBL" id="GMS93943.1"/>
    </source>
</evidence>
<dbReference type="Proteomes" id="UP001432027">
    <property type="component" value="Unassembled WGS sequence"/>
</dbReference>
<keyword evidence="1" id="KW-1133">Transmembrane helix</keyword>
<reference evidence="2" key="1">
    <citation type="submission" date="2023-10" db="EMBL/GenBank/DDBJ databases">
        <title>Genome assembly of Pristionchus species.</title>
        <authorList>
            <person name="Yoshida K."/>
            <person name="Sommer R.J."/>
        </authorList>
    </citation>
    <scope>NUCLEOTIDE SEQUENCE</scope>
    <source>
        <strain evidence="2">RS0144</strain>
    </source>
</reference>
<evidence type="ECO:0000256" key="1">
    <source>
        <dbReference type="SAM" id="Phobius"/>
    </source>
</evidence>
<keyword evidence="3" id="KW-1185">Reference proteome</keyword>
<protein>
    <submittedName>
        <fullName evidence="2">Uncharacterized protein</fullName>
    </submittedName>
</protein>
<proteinExistence type="predicted"/>